<feature type="compositionally biased region" description="Basic and acidic residues" evidence="1">
    <location>
        <begin position="162"/>
        <end position="173"/>
    </location>
</feature>
<sequence length="190" mass="21396">MGTEVQSKMYFPGYCSIQNLSSNVVNGSWSLLHENTNLKNGQQYEVFLTRLVIDGFHECDKVRLRQTILKHETILVYGRQSISSTCISQPPCDSIGKTLRNSGDHESLDSRVKKPRRRLFNLELPADEYLSDEEEPERDLGSGTDKSDYKSNSTVVDCSGDSPEKRACGPVDRLQRERARVEVEAQAPGL</sequence>
<proteinExistence type="predicted"/>
<evidence type="ECO:0000313" key="3">
    <source>
        <dbReference type="Proteomes" id="UP000327157"/>
    </source>
</evidence>
<dbReference type="EMBL" id="SMOL01000487">
    <property type="protein sequence ID" value="KAB2610319.1"/>
    <property type="molecule type" value="Genomic_DNA"/>
</dbReference>
<evidence type="ECO:0000313" key="2">
    <source>
        <dbReference type="EMBL" id="KAB2610319.1"/>
    </source>
</evidence>
<comment type="caution">
    <text evidence="2">The sequence shown here is derived from an EMBL/GenBank/DDBJ whole genome shotgun (WGS) entry which is preliminary data.</text>
</comment>
<organism evidence="2 3">
    <name type="scientific">Pyrus ussuriensis x Pyrus communis</name>
    <dbReference type="NCBI Taxonomy" id="2448454"/>
    <lineage>
        <taxon>Eukaryota</taxon>
        <taxon>Viridiplantae</taxon>
        <taxon>Streptophyta</taxon>
        <taxon>Embryophyta</taxon>
        <taxon>Tracheophyta</taxon>
        <taxon>Spermatophyta</taxon>
        <taxon>Magnoliopsida</taxon>
        <taxon>eudicotyledons</taxon>
        <taxon>Gunneridae</taxon>
        <taxon>Pentapetalae</taxon>
        <taxon>rosids</taxon>
        <taxon>fabids</taxon>
        <taxon>Rosales</taxon>
        <taxon>Rosaceae</taxon>
        <taxon>Amygdaloideae</taxon>
        <taxon>Maleae</taxon>
        <taxon>Pyrus</taxon>
    </lineage>
</organism>
<reference evidence="2 3" key="1">
    <citation type="submission" date="2019-09" db="EMBL/GenBank/DDBJ databases">
        <authorList>
            <person name="Ou C."/>
        </authorList>
    </citation>
    <scope>NUCLEOTIDE SEQUENCE [LARGE SCALE GENOMIC DNA]</scope>
    <source>
        <strain evidence="2">S2</strain>
        <tissue evidence="2">Leaf</tissue>
    </source>
</reference>
<feature type="region of interest" description="Disordered" evidence="1">
    <location>
        <begin position="127"/>
        <end position="173"/>
    </location>
</feature>
<dbReference type="AlphaFoldDB" id="A0A5N5G4I3"/>
<name>A0A5N5G4I3_9ROSA</name>
<evidence type="ECO:0000256" key="1">
    <source>
        <dbReference type="SAM" id="MobiDB-lite"/>
    </source>
</evidence>
<dbReference type="InterPro" id="IPR008581">
    <property type="entry name" value="DUF863_pln"/>
</dbReference>
<dbReference type="Pfam" id="PF05904">
    <property type="entry name" value="DUF863"/>
    <property type="match status" value="1"/>
</dbReference>
<feature type="compositionally biased region" description="Acidic residues" evidence="1">
    <location>
        <begin position="127"/>
        <end position="137"/>
    </location>
</feature>
<dbReference type="PANTHER" id="PTHR33167">
    <property type="entry name" value="TRANSCRIPTION FACTOR, PUTATIVE (DUF863)-RELATED"/>
    <property type="match status" value="1"/>
</dbReference>
<reference evidence="2 3" key="3">
    <citation type="submission" date="2019-11" db="EMBL/GenBank/DDBJ databases">
        <title>A de novo genome assembly of a pear dwarfing rootstock.</title>
        <authorList>
            <person name="Wang F."/>
            <person name="Wang J."/>
            <person name="Li S."/>
            <person name="Zhang Y."/>
            <person name="Fang M."/>
            <person name="Ma L."/>
            <person name="Zhao Y."/>
            <person name="Jiang S."/>
        </authorList>
    </citation>
    <scope>NUCLEOTIDE SEQUENCE [LARGE SCALE GENOMIC DNA]</scope>
    <source>
        <strain evidence="2">S2</strain>
        <tissue evidence="2">Leaf</tissue>
    </source>
</reference>
<gene>
    <name evidence="2" type="ORF">D8674_018351</name>
</gene>
<keyword evidence="3" id="KW-1185">Reference proteome</keyword>
<dbReference type="Proteomes" id="UP000327157">
    <property type="component" value="Chromosome 17"/>
</dbReference>
<protein>
    <submittedName>
        <fullName evidence="2">Uncharacterized protein</fullName>
    </submittedName>
</protein>
<dbReference type="PANTHER" id="PTHR33167:SF70">
    <property type="entry name" value="DUF3741 DOMAIN-CONTAINING PROTEIN"/>
    <property type="match status" value="1"/>
</dbReference>
<reference evidence="3" key="2">
    <citation type="submission" date="2019-10" db="EMBL/GenBank/DDBJ databases">
        <title>A de novo genome assembly of a pear dwarfing rootstock.</title>
        <authorList>
            <person name="Wang F."/>
            <person name="Wang J."/>
            <person name="Li S."/>
            <person name="Zhang Y."/>
            <person name="Fang M."/>
            <person name="Ma L."/>
            <person name="Zhao Y."/>
            <person name="Jiang S."/>
        </authorList>
    </citation>
    <scope>NUCLEOTIDE SEQUENCE [LARGE SCALE GENOMIC DNA]</scope>
</reference>
<accession>A0A5N5G4I3</accession>
<dbReference type="OrthoDB" id="1733009at2759"/>